<evidence type="ECO:0000256" key="9">
    <source>
        <dbReference type="PROSITE-ProRule" id="PRU00146"/>
    </source>
</evidence>
<keyword evidence="14" id="KW-1185">Reference proteome</keyword>
<dbReference type="PROSITE" id="PS01359">
    <property type="entry name" value="ZF_PHD_1"/>
    <property type="match status" value="1"/>
</dbReference>
<dbReference type="AlphaFoldDB" id="H2ZX80"/>
<name>H2ZX80_LATCH</name>
<dbReference type="SMART" id="SM00249">
    <property type="entry name" value="PHD"/>
    <property type="match status" value="1"/>
</dbReference>
<dbReference type="InterPro" id="IPR011011">
    <property type="entry name" value="Znf_FYVE_PHD"/>
</dbReference>
<comment type="subcellular location">
    <subcellularLocation>
        <location evidence="1">Nucleus</location>
    </subcellularLocation>
</comment>
<keyword evidence="7" id="KW-0539">Nucleus</keyword>
<accession>H2ZX80</accession>
<dbReference type="Gene3D" id="3.30.40.10">
    <property type="entry name" value="Zinc/RING finger domain, C3HC4 (zinc finger)"/>
    <property type="match status" value="1"/>
</dbReference>
<dbReference type="Gene3D" id="1.20.920.10">
    <property type="entry name" value="Bromodomain-like"/>
    <property type="match status" value="1"/>
</dbReference>
<dbReference type="SUPFAM" id="SSF47370">
    <property type="entry name" value="Bromodomain"/>
    <property type="match status" value="1"/>
</dbReference>
<dbReference type="PROSITE" id="PS50016">
    <property type="entry name" value="ZF_PHD_2"/>
    <property type="match status" value="1"/>
</dbReference>
<feature type="domain" description="Bromo" evidence="11">
    <location>
        <begin position="353"/>
        <end position="409"/>
    </location>
</feature>
<dbReference type="HOGENOM" id="CLU_005817_3_0_1"/>
<keyword evidence="3 9" id="KW-0863">Zinc-finger</keyword>
<feature type="compositionally biased region" description="Low complexity" evidence="10">
    <location>
        <begin position="1"/>
        <end position="34"/>
    </location>
</feature>
<dbReference type="EMBL" id="AFYH01193060">
    <property type="status" value="NOT_ANNOTATED_CDS"/>
    <property type="molecule type" value="Genomic_DNA"/>
</dbReference>
<evidence type="ECO:0000313" key="13">
    <source>
        <dbReference type="Ensembl" id="ENSLACP00000002001.1"/>
    </source>
</evidence>
<evidence type="ECO:0000259" key="12">
    <source>
        <dbReference type="PROSITE" id="PS50016"/>
    </source>
</evidence>
<dbReference type="PRINTS" id="PR00503">
    <property type="entry name" value="BROMODOMAIN"/>
</dbReference>
<dbReference type="FunFam" id="3.30.40.10:FF:000123">
    <property type="entry name" value="E3 ubiquitin-protein ligase TRIM33"/>
    <property type="match status" value="1"/>
</dbReference>
<proteinExistence type="predicted"/>
<evidence type="ECO:0000256" key="8">
    <source>
        <dbReference type="PROSITE-ProRule" id="PRU00035"/>
    </source>
</evidence>
<feature type="region of interest" description="Disordered" evidence="10">
    <location>
        <begin position="210"/>
        <end position="244"/>
    </location>
</feature>
<dbReference type="PROSITE" id="PS50014">
    <property type="entry name" value="BROMODOMAIN_2"/>
    <property type="match status" value="1"/>
</dbReference>
<dbReference type="InterPro" id="IPR001487">
    <property type="entry name" value="Bromodomain"/>
</dbReference>
<dbReference type="InterPro" id="IPR036427">
    <property type="entry name" value="Bromodomain-like_sf"/>
</dbReference>
<dbReference type="Pfam" id="PF00628">
    <property type="entry name" value="PHD"/>
    <property type="match status" value="1"/>
</dbReference>
<dbReference type="PANTHER" id="PTHR45915:SF4">
    <property type="entry name" value="TRANSCRIPTION INTERMEDIARY FACTOR 1-ALPHA"/>
    <property type="match status" value="1"/>
</dbReference>
<keyword evidence="2" id="KW-0479">Metal-binding</keyword>
<dbReference type="Pfam" id="PF00439">
    <property type="entry name" value="Bromodomain"/>
    <property type="match status" value="1"/>
</dbReference>
<dbReference type="Bgee" id="ENSLACG00000001790">
    <property type="expression patterns" value="Expressed in chordate pharynx and 6 other cell types or tissues"/>
</dbReference>
<dbReference type="GeneTree" id="ENSGT00940000165144"/>
<feature type="region of interest" description="Disordered" evidence="10">
    <location>
        <begin position="120"/>
        <end position="141"/>
    </location>
</feature>
<dbReference type="Ensembl" id="ENSLACT00000002015.1">
    <property type="protein sequence ID" value="ENSLACP00000002001.1"/>
    <property type="gene ID" value="ENSLACG00000001790.1"/>
</dbReference>
<dbReference type="PANTHER" id="PTHR45915">
    <property type="entry name" value="TRANSCRIPTION INTERMEDIARY FACTOR"/>
    <property type="match status" value="1"/>
</dbReference>
<reference evidence="13" key="2">
    <citation type="submission" date="2025-08" db="UniProtKB">
        <authorList>
            <consortium name="Ensembl"/>
        </authorList>
    </citation>
    <scope>IDENTIFICATION</scope>
</reference>
<dbReference type="SMART" id="SM00297">
    <property type="entry name" value="BROMO"/>
    <property type="match status" value="1"/>
</dbReference>
<dbReference type="STRING" id="7897.ENSLACP00000002001"/>
<keyword evidence="5" id="KW-0175">Coiled coil</keyword>
<dbReference type="eggNOG" id="KOG2177">
    <property type="taxonomic scope" value="Eukaryota"/>
</dbReference>
<dbReference type="GO" id="GO:0008270">
    <property type="term" value="F:zinc ion binding"/>
    <property type="evidence" value="ECO:0007669"/>
    <property type="project" value="UniProtKB-KW"/>
</dbReference>
<evidence type="ECO:0000256" key="4">
    <source>
        <dbReference type="ARBA" id="ARBA00022833"/>
    </source>
</evidence>
<evidence type="ECO:0000256" key="3">
    <source>
        <dbReference type="ARBA" id="ARBA00022771"/>
    </source>
</evidence>
<feature type="compositionally biased region" description="Low complexity" evidence="10">
    <location>
        <begin position="68"/>
        <end position="83"/>
    </location>
</feature>
<dbReference type="EMBL" id="AFYH01193061">
    <property type="status" value="NOT_ANNOTATED_CDS"/>
    <property type="molecule type" value="Genomic_DNA"/>
</dbReference>
<dbReference type="Proteomes" id="UP000008672">
    <property type="component" value="Unassembled WGS sequence"/>
</dbReference>
<dbReference type="InterPro" id="IPR019787">
    <property type="entry name" value="Znf_PHD-finger"/>
</dbReference>
<keyword evidence="4" id="KW-0862">Zinc</keyword>
<protein>
    <recommendedName>
        <fullName evidence="15">Tripartite motif containing 24</fullName>
    </recommendedName>
</protein>
<evidence type="ECO:0000256" key="1">
    <source>
        <dbReference type="ARBA" id="ARBA00004123"/>
    </source>
</evidence>
<feature type="region of interest" description="Disordered" evidence="10">
    <location>
        <begin position="1"/>
        <end position="106"/>
    </location>
</feature>
<keyword evidence="6 8" id="KW-0103">Bromodomain</keyword>
<dbReference type="FunFam" id="1.20.920.10:FF:000024">
    <property type="entry name" value="Transcription intermediary factor 1-alpha"/>
    <property type="match status" value="1"/>
</dbReference>
<evidence type="ECO:0000259" key="11">
    <source>
        <dbReference type="PROSITE" id="PS50014"/>
    </source>
</evidence>
<dbReference type="InParanoid" id="H2ZX80"/>
<feature type="domain" description="PHD-type" evidence="12">
    <location>
        <begin position="247"/>
        <end position="294"/>
    </location>
</feature>
<dbReference type="SUPFAM" id="SSF57903">
    <property type="entry name" value="FYVE/PHD zinc finger"/>
    <property type="match status" value="1"/>
</dbReference>
<dbReference type="GO" id="GO:0005634">
    <property type="term" value="C:nucleus"/>
    <property type="evidence" value="ECO:0007669"/>
    <property type="project" value="UniProtKB-SubCell"/>
</dbReference>
<dbReference type="InterPro" id="IPR019786">
    <property type="entry name" value="Zinc_finger_PHD-type_CS"/>
</dbReference>
<dbReference type="InterPro" id="IPR013083">
    <property type="entry name" value="Znf_RING/FYVE/PHD"/>
</dbReference>
<dbReference type="OMA" id="LYCHEIS"/>
<dbReference type="InterPro" id="IPR001965">
    <property type="entry name" value="Znf_PHD"/>
</dbReference>
<reference evidence="14" key="1">
    <citation type="submission" date="2011-08" db="EMBL/GenBank/DDBJ databases">
        <title>The draft genome of Latimeria chalumnae.</title>
        <authorList>
            <person name="Di Palma F."/>
            <person name="Alfoldi J."/>
            <person name="Johnson J."/>
            <person name="Berlin A."/>
            <person name="Gnerre S."/>
            <person name="Jaffe D."/>
            <person name="MacCallum I."/>
            <person name="Young S."/>
            <person name="Walker B.J."/>
            <person name="Lander E."/>
            <person name="Lindblad-Toh K."/>
        </authorList>
    </citation>
    <scope>NUCLEOTIDE SEQUENCE [LARGE SCALE GENOMIC DNA]</scope>
    <source>
        <strain evidence="14">Wild caught</strain>
    </source>
</reference>
<reference evidence="13" key="3">
    <citation type="submission" date="2025-09" db="UniProtKB">
        <authorList>
            <consortium name="Ensembl"/>
        </authorList>
    </citation>
    <scope>IDENTIFICATION</scope>
</reference>
<evidence type="ECO:0000256" key="10">
    <source>
        <dbReference type="SAM" id="MobiDB-lite"/>
    </source>
</evidence>
<evidence type="ECO:0000256" key="2">
    <source>
        <dbReference type="ARBA" id="ARBA00022723"/>
    </source>
</evidence>
<dbReference type="GO" id="GO:0000785">
    <property type="term" value="C:chromatin"/>
    <property type="evidence" value="ECO:0007669"/>
    <property type="project" value="TreeGrafter"/>
</dbReference>
<organism evidence="13 14">
    <name type="scientific">Latimeria chalumnae</name>
    <name type="common">Coelacanth</name>
    <dbReference type="NCBI Taxonomy" id="7897"/>
    <lineage>
        <taxon>Eukaryota</taxon>
        <taxon>Metazoa</taxon>
        <taxon>Chordata</taxon>
        <taxon>Craniata</taxon>
        <taxon>Vertebrata</taxon>
        <taxon>Euteleostomi</taxon>
        <taxon>Coelacanthiformes</taxon>
        <taxon>Coelacanthidae</taxon>
        <taxon>Latimeria</taxon>
    </lineage>
</organism>
<evidence type="ECO:0000313" key="14">
    <source>
        <dbReference type="Proteomes" id="UP000008672"/>
    </source>
</evidence>
<sequence length="473" mass="51131">WQTGSGPPVSAPSSTPSSPTTATSPSPNAAASTTEKGLLPLVLLMPTPGAGSDNPTLSDIQMDGSGGSVLDSMLGMGSSSSSSENQSKLTRTGKNPSPVPMVSSPGLTGSVTVMNVSMPARSSSASSIGSRGSSGSASRMVGVDGANKVPVVMLEPIKIKQESTAHSEAAYDFPVVIVKQEEEAGSAQHTNYACNLATQVLQDGLRSITEEAPSKSAAPDSTGQWKGPFQKGLRAAGESGKEEDPNEDWCAVCQNGGELLCCDRCPKVFHLSCHVPTLLSFPSGEWICTFCRDLSKPEVEYDCDNYLQGPEKRKAWGSSGLSPMDQRKCERLLLSLYCHEISLDFQEPVPPTVPDYYKIIKKPMDLSTIKKKLQKKHSQHYQKPEDFIADVHLIFLNCAEFNEPDSEVAQAGTVLEEYFAGLLKSVYPERNFLPLGHSRVEKDEVLVSDDSDDDFVQPRRKRVKSDERLFHIK</sequence>
<evidence type="ECO:0008006" key="15">
    <source>
        <dbReference type="Google" id="ProtNLM"/>
    </source>
</evidence>
<evidence type="ECO:0000256" key="7">
    <source>
        <dbReference type="ARBA" id="ARBA00023242"/>
    </source>
</evidence>
<feature type="compositionally biased region" description="Low complexity" evidence="10">
    <location>
        <begin position="120"/>
        <end position="139"/>
    </location>
</feature>
<evidence type="ECO:0000256" key="5">
    <source>
        <dbReference type="ARBA" id="ARBA00023054"/>
    </source>
</evidence>
<dbReference type="CDD" id="cd05502">
    <property type="entry name" value="Bromo_tif1_like"/>
    <property type="match status" value="1"/>
</dbReference>
<evidence type="ECO:0000256" key="6">
    <source>
        <dbReference type="ARBA" id="ARBA00023117"/>
    </source>
</evidence>
<feature type="compositionally biased region" description="Polar residues" evidence="10">
    <location>
        <begin position="84"/>
        <end position="95"/>
    </location>
</feature>